<dbReference type="Proteomes" id="UP000308014">
    <property type="component" value="Unassembled WGS sequence"/>
</dbReference>
<dbReference type="EMBL" id="QZAJ01000087">
    <property type="protein sequence ID" value="THW18363.1"/>
    <property type="molecule type" value="Genomic_DNA"/>
</dbReference>
<sequence>MLSRLERARKWLTHQPVQQLRINPHAQERYNHLCTIHGSSPTSDDVVSIKRTIGTVSTGSKTINRFEPALLFFLRRPAVQFEAGALLIGWTRIPDGSRMQVWFRVAKEGTLYPLPSGPPDSRYYPGEVTCDEWHPVIADIIDPEKCIYRLLQYAYLHSCIKLLEATVPPPSIENRGQDPDDATAASTNDTAMIDLTDSDDEIAIKPELEPDLSQVAPQQQDPSSPVVARDPAISPLEQKMQAFRNKLESKDVTELQVSEKQSELPKWIMKLVGEVLQKKMLEDLEMAESYFL</sequence>
<proteinExistence type="predicted"/>
<protein>
    <submittedName>
        <fullName evidence="2">Uncharacterized protein</fullName>
    </submittedName>
</protein>
<gene>
    <name evidence="2" type="ORF">D6D24_03428</name>
</gene>
<reference evidence="2 3" key="1">
    <citation type="submission" date="2018-10" db="EMBL/GenBank/DDBJ databases">
        <title>Fifty Aureobasidium pullulans genomes reveal a recombining polyextremotolerant generalist.</title>
        <authorList>
            <person name="Gostincar C."/>
            <person name="Turk M."/>
            <person name="Zajc J."/>
            <person name="Gunde-Cimerman N."/>
        </authorList>
    </citation>
    <scope>NUCLEOTIDE SEQUENCE [LARGE SCALE GENOMIC DNA]</scope>
    <source>
        <strain evidence="2 3">EXF-11318</strain>
    </source>
</reference>
<comment type="caution">
    <text evidence="2">The sequence shown here is derived from an EMBL/GenBank/DDBJ whole genome shotgun (WGS) entry which is preliminary data.</text>
</comment>
<name>A0A4S8W0E4_AURPU</name>
<evidence type="ECO:0000313" key="3">
    <source>
        <dbReference type="Proteomes" id="UP000308014"/>
    </source>
</evidence>
<feature type="region of interest" description="Disordered" evidence="1">
    <location>
        <begin position="208"/>
        <end position="229"/>
    </location>
</feature>
<organism evidence="2 3">
    <name type="scientific">Aureobasidium pullulans</name>
    <name type="common">Black yeast</name>
    <name type="synonym">Pullularia pullulans</name>
    <dbReference type="NCBI Taxonomy" id="5580"/>
    <lineage>
        <taxon>Eukaryota</taxon>
        <taxon>Fungi</taxon>
        <taxon>Dikarya</taxon>
        <taxon>Ascomycota</taxon>
        <taxon>Pezizomycotina</taxon>
        <taxon>Dothideomycetes</taxon>
        <taxon>Dothideomycetidae</taxon>
        <taxon>Dothideales</taxon>
        <taxon>Saccotheciaceae</taxon>
        <taxon>Aureobasidium</taxon>
    </lineage>
</organism>
<evidence type="ECO:0000256" key="1">
    <source>
        <dbReference type="SAM" id="MobiDB-lite"/>
    </source>
</evidence>
<evidence type="ECO:0000313" key="2">
    <source>
        <dbReference type="EMBL" id="THW18363.1"/>
    </source>
</evidence>
<dbReference type="AlphaFoldDB" id="A0A4S8W0E4"/>
<accession>A0A4S8W0E4</accession>